<dbReference type="Gene3D" id="1.10.1410.10">
    <property type="match status" value="1"/>
</dbReference>
<name>A0ABP1QWV8_9HEXA</name>
<gene>
    <name evidence="3" type="ORF">ODALV1_LOCUS16086</name>
</gene>
<feature type="compositionally biased region" description="Polar residues" evidence="1">
    <location>
        <begin position="226"/>
        <end position="281"/>
    </location>
</feature>
<feature type="region of interest" description="Disordered" evidence="1">
    <location>
        <begin position="1"/>
        <end position="344"/>
    </location>
</feature>
<accession>A0ABP1QWV8</accession>
<dbReference type="PANTHER" id="PTHR12271:SF127">
    <property type="entry name" value="SPECKLE TARGETED PIP5K1A-REGULATED POLY(A) POLYMERASE"/>
    <property type="match status" value="1"/>
</dbReference>
<evidence type="ECO:0000313" key="4">
    <source>
        <dbReference type="Proteomes" id="UP001642540"/>
    </source>
</evidence>
<evidence type="ECO:0000256" key="1">
    <source>
        <dbReference type="SAM" id="MobiDB-lite"/>
    </source>
</evidence>
<dbReference type="InterPro" id="IPR054708">
    <property type="entry name" value="MTPAP-like_central"/>
</dbReference>
<dbReference type="PANTHER" id="PTHR12271">
    <property type="entry name" value="POLY A POLYMERASE CID PAP -RELATED"/>
    <property type="match status" value="1"/>
</dbReference>
<feature type="compositionally biased region" description="Pro residues" evidence="1">
    <location>
        <begin position="209"/>
        <end position="220"/>
    </location>
</feature>
<evidence type="ECO:0000313" key="3">
    <source>
        <dbReference type="EMBL" id="CAL8113589.1"/>
    </source>
</evidence>
<dbReference type="Proteomes" id="UP001642540">
    <property type="component" value="Unassembled WGS sequence"/>
</dbReference>
<feature type="domain" description="Poly(A) RNA polymerase mitochondrial-like central palm" evidence="2">
    <location>
        <begin position="440"/>
        <end position="593"/>
    </location>
</feature>
<feature type="compositionally biased region" description="Low complexity" evidence="1">
    <location>
        <begin position="37"/>
        <end position="61"/>
    </location>
</feature>
<feature type="compositionally biased region" description="Polar residues" evidence="1">
    <location>
        <begin position="161"/>
        <end position="180"/>
    </location>
</feature>
<protein>
    <recommendedName>
        <fullName evidence="2">Poly(A) RNA polymerase mitochondrial-like central palm domain-containing protein</fullName>
    </recommendedName>
</protein>
<feature type="compositionally biased region" description="Low complexity" evidence="1">
    <location>
        <begin position="282"/>
        <end position="294"/>
    </location>
</feature>
<dbReference type="EMBL" id="CAXLJM020000049">
    <property type="protein sequence ID" value="CAL8113589.1"/>
    <property type="molecule type" value="Genomic_DNA"/>
</dbReference>
<comment type="caution">
    <text evidence="3">The sequence shown here is derived from an EMBL/GenBank/DDBJ whole genome shotgun (WGS) entry which is preliminary data.</text>
</comment>
<feature type="compositionally biased region" description="Polar residues" evidence="1">
    <location>
        <begin position="295"/>
        <end position="307"/>
    </location>
</feature>
<evidence type="ECO:0000259" key="2">
    <source>
        <dbReference type="Pfam" id="PF22600"/>
    </source>
</evidence>
<feature type="compositionally biased region" description="Low complexity" evidence="1">
    <location>
        <begin position="143"/>
        <end position="160"/>
    </location>
</feature>
<dbReference type="Pfam" id="PF22600">
    <property type="entry name" value="MTPAP-like_central"/>
    <property type="match status" value="1"/>
</dbReference>
<feature type="compositionally biased region" description="Basic and acidic residues" evidence="1">
    <location>
        <begin position="1"/>
        <end position="11"/>
    </location>
</feature>
<proteinExistence type="predicted"/>
<sequence length="819" mass="91835">MWNRNEREERGAGGPVLRDPISRQQGQPPYNIRDRGYSNSNNRNYNGNNNPSQNNSRSLPQEPLFPPTLDDAPFPIASPFSQPPPPPMRPDTAPNFLSQQINPFMSTNVPPPFFTQNWQPDPNPYSNQTTPDAVIPTNIQQPSPVSSSTLSSRLLSLASSTNQSKSPAQPSFGASAQRSTPNPLMSMSLPPPPPAPPFSAGFNSQLQSNPPPSHQTPSPKPFTWGSVPSGTSSSHNDSPASPFNNSWNQNFDNRNSPFTQQQQHRNQGSSSEPQRPSSFLPNSSFSGRNGSNNGQVRRNNFVPQNKPSLLPTPKLVPYPPPPPPKSLNSKSSNMQSSGILRNPRGMAQTPQFCNFVRENSSPSNNKTCGNESGSKALIDSDTFRRTSVVPYTVGDAEDDDEDEDFLLESGKTGEAAEEPHDFFSDKMVKHFASILKDKPIDGQMQELMSHILLPAEYLGSRVNIVRNLHEMLTKSFHKCHIYPYGADFIGIGNSDDSVNIFVDLTGNQGPSNNIESTHIEPSELTDEHVNKLYELIKLDENHKFFGQIVRRTNYSHRRTNLPVISFIHSETQVRCNLRLDNYLLVQEAKVIQFICSLDSRICPLLALVRYWSSVHKVLDTPAEDTKNRFVTFLVLFFLAKKNIIPNMAYIQSLAVKHEYFENIDISFCDVYELISRNNNDALDDKTVFCYSTLSLLMQFFALFAETKLEEQVVSLWKAEFIPKENFSKNIETSGLPPDLRKRYMFGVNGKIRDKRLDCGSRLSIQDFQDLTENLSLDVADYDVNKFQYECQIAADKIETLLACASGNLMDLFVLSDYTT</sequence>
<feature type="compositionally biased region" description="Polar residues" evidence="1">
    <location>
        <begin position="95"/>
        <end position="142"/>
    </location>
</feature>
<feature type="compositionally biased region" description="Pro residues" evidence="1">
    <location>
        <begin position="314"/>
        <end position="325"/>
    </location>
</feature>
<organism evidence="3 4">
    <name type="scientific">Orchesella dallaii</name>
    <dbReference type="NCBI Taxonomy" id="48710"/>
    <lineage>
        <taxon>Eukaryota</taxon>
        <taxon>Metazoa</taxon>
        <taxon>Ecdysozoa</taxon>
        <taxon>Arthropoda</taxon>
        <taxon>Hexapoda</taxon>
        <taxon>Collembola</taxon>
        <taxon>Entomobryomorpha</taxon>
        <taxon>Entomobryoidea</taxon>
        <taxon>Orchesellidae</taxon>
        <taxon>Orchesellinae</taxon>
        <taxon>Orchesella</taxon>
    </lineage>
</organism>
<dbReference type="SUPFAM" id="SSF81631">
    <property type="entry name" value="PAP/OAS1 substrate-binding domain"/>
    <property type="match status" value="1"/>
</dbReference>
<feature type="compositionally biased region" description="Low complexity" evidence="1">
    <location>
        <begin position="326"/>
        <end position="337"/>
    </location>
</feature>
<reference evidence="3 4" key="1">
    <citation type="submission" date="2024-08" db="EMBL/GenBank/DDBJ databases">
        <authorList>
            <person name="Cucini C."/>
            <person name="Frati F."/>
        </authorList>
    </citation>
    <scope>NUCLEOTIDE SEQUENCE [LARGE SCALE GENOMIC DNA]</scope>
</reference>
<keyword evidence="4" id="KW-1185">Reference proteome</keyword>